<reference evidence="2" key="2">
    <citation type="journal article" date="2009" name="Genome Res.">
        <title>Comparative genomic analyses of the human fungal pathogens Coccidioides and their relatives.</title>
        <authorList>
            <person name="Sharpton T.J."/>
            <person name="Stajich J.E."/>
            <person name="Rounsley S.D."/>
            <person name="Gardner M.J."/>
            <person name="Wortman J.R."/>
            <person name="Jordar V.S."/>
            <person name="Maiti R."/>
            <person name="Kodira C.D."/>
            <person name="Neafsey D.E."/>
            <person name="Zeng Q."/>
            <person name="Hung C.-Y."/>
            <person name="McMahan C."/>
            <person name="Muszewska A."/>
            <person name="Grynberg M."/>
            <person name="Mandel M.A."/>
            <person name="Kellner E.M."/>
            <person name="Barker B.M."/>
            <person name="Galgiani J.N."/>
            <person name="Orbach M.J."/>
            <person name="Kirkland T.N."/>
            <person name="Cole G.T."/>
            <person name="Henn M.R."/>
            <person name="Birren B.W."/>
            <person name="Taylor J.W."/>
        </authorList>
    </citation>
    <scope>NUCLEOTIDE SEQUENCE [LARGE SCALE GENOMIC DNA]</scope>
    <source>
        <strain evidence="2">RMSCC 3488</strain>
    </source>
</reference>
<dbReference type="AlphaFoldDB" id="A0A0J6IN24"/>
<accession>A0A0J6IN24</accession>
<reference evidence="2" key="3">
    <citation type="journal article" date="2010" name="Genome Res.">
        <title>Population genomic sequencing of Coccidioides fungi reveals recent hybridization and transposon control.</title>
        <authorList>
            <person name="Neafsey D.E."/>
            <person name="Barker B.M."/>
            <person name="Sharpton T.J."/>
            <person name="Stajich J.E."/>
            <person name="Park D.J."/>
            <person name="Whiston E."/>
            <person name="Hung C.-Y."/>
            <person name="McMahan C."/>
            <person name="White J."/>
            <person name="Sykes S."/>
            <person name="Heiman D."/>
            <person name="Young S."/>
            <person name="Zeng Q."/>
            <person name="Abouelleil A."/>
            <person name="Aftuck L."/>
            <person name="Bessette D."/>
            <person name="Brown A."/>
            <person name="FitzGerald M."/>
            <person name="Lui A."/>
            <person name="Macdonald J.P."/>
            <person name="Priest M."/>
            <person name="Orbach M.J."/>
            <person name="Galgiani J.N."/>
            <person name="Kirkland T.N."/>
            <person name="Cole G.T."/>
            <person name="Birren B.W."/>
            <person name="Henn M.R."/>
            <person name="Taylor J.W."/>
            <person name="Rounsley S.D."/>
        </authorList>
    </citation>
    <scope>NUCLEOTIDE SEQUENCE [LARGE SCALE GENOMIC DNA]</scope>
    <source>
        <strain evidence="2">RMSCC 3488</strain>
    </source>
</reference>
<evidence type="ECO:0000313" key="2">
    <source>
        <dbReference type="Proteomes" id="UP000054567"/>
    </source>
</evidence>
<dbReference type="Proteomes" id="UP000054567">
    <property type="component" value="Unassembled WGS sequence"/>
</dbReference>
<gene>
    <name evidence="1" type="ORF">CPAG_09611</name>
</gene>
<proteinExistence type="predicted"/>
<organism evidence="1 2">
    <name type="scientific">Coccidioides posadasii RMSCC 3488</name>
    <dbReference type="NCBI Taxonomy" id="454284"/>
    <lineage>
        <taxon>Eukaryota</taxon>
        <taxon>Fungi</taxon>
        <taxon>Dikarya</taxon>
        <taxon>Ascomycota</taxon>
        <taxon>Pezizomycotina</taxon>
        <taxon>Eurotiomycetes</taxon>
        <taxon>Eurotiomycetidae</taxon>
        <taxon>Onygenales</taxon>
        <taxon>Onygenaceae</taxon>
        <taxon>Coccidioides</taxon>
    </lineage>
</organism>
<reference evidence="1 2" key="1">
    <citation type="submission" date="2007-06" db="EMBL/GenBank/DDBJ databases">
        <title>The Genome Sequence of Coccidioides posadasii RMSCC_3488.</title>
        <authorList>
            <consortium name="Coccidioides Genome Resources Consortium"/>
            <consortium name="The Broad Institute Genome Sequencing Platform"/>
            <person name="Henn M.R."/>
            <person name="Sykes S."/>
            <person name="Young S."/>
            <person name="Jaffe D."/>
            <person name="Berlin A."/>
            <person name="Alvarez P."/>
            <person name="Butler J."/>
            <person name="Gnerre S."/>
            <person name="Grabherr M."/>
            <person name="Mauceli E."/>
            <person name="Brockman W."/>
            <person name="Kodira C."/>
            <person name="Alvarado L."/>
            <person name="Zeng Q."/>
            <person name="Crawford M."/>
            <person name="Antoine C."/>
            <person name="Devon K."/>
            <person name="Galgiani J."/>
            <person name="Orsborn K."/>
            <person name="Lewis M.L."/>
            <person name="Nusbaum C."/>
            <person name="Galagan J."/>
            <person name="Birren B."/>
        </authorList>
    </citation>
    <scope>NUCLEOTIDE SEQUENCE [LARGE SCALE GENOMIC DNA]</scope>
    <source>
        <strain evidence="1 2">RMSCC 3488</strain>
    </source>
</reference>
<dbReference type="VEuPathDB" id="FungiDB:CPAG_09611"/>
<sequence length="104" mass="11776">MVNKFADPSENTGNKLHYFSECGVWSQGFVSTSHVHTSPLLRLNSHHWSRFDDSLPKFGLIQKFSVSAVLHCFYSDRDPDGDKRGFPDHVVWGGNQVAAGWNLR</sequence>
<name>A0A0J6IN24_COCPO</name>
<protein>
    <submittedName>
        <fullName evidence="1">Uncharacterized protein</fullName>
    </submittedName>
</protein>
<dbReference type="EMBL" id="DS268114">
    <property type="protein sequence ID" value="KMM73322.1"/>
    <property type="molecule type" value="Genomic_DNA"/>
</dbReference>
<evidence type="ECO:0000313" key="1">
    <source>
        <dbReference type="EMBL" id="KMM73322.1"/>
    </source>
</evidence>